<dbReference type="Ensembl" id="ENSMPUT00000016546.1">
    <property type="protein sequence ID" value="ENSMPUP00000016301.1"/>
    <property type="gene ID" value="ENSMPUG00000016405.1"/>
</dbReference>
<evidence type="ECO:0000313" key="1">
    <source>
        <dbReference type="Ensembl" id="ENSMPUP00000016301.1"/>
    </source>
</evidence>
<dbReference type="HOGENOM" id="CLU_2849097_0_0_1"/>
<sequence length="65" mass="7461">MAPSGTFFYYPRLFQAGCPRGRTGDRSIGRDKKQWIKDQKADHMPVFYGKHCTVSKMNVQPTCGY</sequence>
<dbReference type="EMBL" id="AEYP01044959">
    <property type="status" value="NOT_ANNOTATED_CDS"/>
    <property type="molecule type" value="Genomic_DNA"/>
</dbReference>
<organism evidence="1">
    <name type="scientific">Mustela putorius furo</name>
    <name type="common">European domestic ferret</name>
    <name type="synonym">Mustela furo</name>
    <dbReference type="NCBI Taxonomy" id="9669"/>
    <lineage>
        <taxon>Eukaryota</taxon>
        <taxon>Metazoa</taxon>
        <taxon>Chordata</taxon>
        <taxon>Craniata</taxon>
        <taxon>Vertebrata</taxon>
        <taxon>Euteleostomi</taxon>
        <taxon>Mammalia</taxon>
        <taxon>Eutheria</taxon>
        <taxon>Laurasiatheria</taxon>
        <taxon>Carnivora</taxon>
        <taxon>Caniformia</taxon>
        <taxon>Musteloidea</taxon>
        <taxon>Mustelidae</taxon>
        <taxon>Mustelinae</taxon>
        <taxon>Mustela</taxon>
    </lineage>
</organism>
<reference evidence="1" key="1">
    <citation type="submission" date="2024-06" db="UniProtKB">
        <authorList>
            <consortium name="Ensembl"/>
        </authorList>
    </citation>
    <scope>IDENTIFICATION</scope>
</reference>
<accession>M3YY91</accession>
<proteinExistence type="predicted"/>
<dbReference type="AlphaFoldDB" id="M3YY91"/>
<protein>
    <submittedName>
        <fullName evidence="1">Uncharacterized protein</fullName>
    </submittedName>
</protein>
<name>M3YY91_MUSPF</name>
<dbReference type="InParanoid" id="M3YY91"/>